<reference evidence="1 2" key="1">
    <citation type="journal article" date="2013" name="Genome Announc.">
        <title>Complete Genome of Acinetobacter baumannii Podophage Petty.</title>
        <authorList>
            <person name="Mumm I.P."/>
            <person name="Wood T.L."/>
            <person name="Chamakura K.R."/>
            <person name="Kuty Everett G.F."/>
        </authorList>
    </citation>
    <scope>NUCLEOTIDE SEQUENCE [LARGE SCALE GENOMIC DNA]</scope>
</reference>
<accession>U5PW73</accession>
<evidence type="ECO:0000313" key="1">
    <source>
        <dbReference type="EMBL" id="AGY47986.1"/>
    </source>
</evidence>
<gene>
    <name evidence="1" type="ORF">Petty_14</name>
</gene>
<name>U5PW73_9CAUD</name>
<dbReference type="KEGG" id="vg:18503452"/>
<proteinExistence type="predicted"/>
<evidence type="ECO:0000313" key="2">
    <source>
        <dbReference type="Proteomes" id="UP000017654"/>
    </source>
</evidence>
<organism evidence="1 2">
    <name type="scientific">Acinetobacter phage Petty</name>
    <dbReference type="NCBI Taxonomy" id="1406779"/>
    <lineage>
        <taxon>Viruses</taxon>
        <taxon>Duplodnaviria</taxon>
        <taxon>Heunggongvirae</taxon>
        <taxon>Uroviricota</taxon>
        <taxon>Caudoviricetes</taxon>
        <taxon>Autographivirales</taxon>
        <taxon>Autoscriptoviridae</taxon>
        <taxon>Beijerinckvirinae</taxon>
        <taxon>Pettyvirus</taxon>
        <taxon>Pettyvirus petty</taxon>
    </lineage>
</organism>
<dbReference type="RefSeq" id="YP_009006511.1">
    <property type="nucleotide sequence ID" value="NC_023570.1"/>
</dbReference>
<dbReference type="GeneID" id="18503452"/>
<sequence length="82" mass="9575">MYLVIPRSQAEVNQIVSFLHSNPHWKDLDAPKDELFRVGQTAIFWNDSGRWYTPMAYESTLEQIKDYGEGVVHIKVNELHTL</sequence>
<protein>
    <submittedName>
        <fullName evidence="1">Uncharacterized protein</fullName>
    </submittedName>
</protein>
<keyword evidence="2" id="KW-1185">Reference proteome</keyword>
<dbReference type="Proteomes" id="UP000017654">
    <property type="component" value="Segment"/>
</dbReference>
<dbReference type="EMBL" id="KF669656">
    <property type="protein sequence ID" value="AGY47986.1"/>
    <property type="molecule type" value="Genomic_DNA"/>
</dbReference>